<dbReference type="Proteomes" id="UP000095281">
    <property type="component" value="Unplaced"/>
</dbReference>
<comment type="similarity">
    <text evidence="5">Belongs to the apyrase family.</text>
</comment>
<dbReference type="PANTHER" id="PTHR13023">
    <property type="entry name" value="APYRASE"/>
    <property type="match status" value="1"/>
</dbReference>
<accession>A0A1I8BGK2</accession>
<dbReference type="PANTHER" id="PTHR13023:SF3">
    <property type="entry name" value="SOLUBLE CALCIUM-ACTIVATED NUCLEOTIDASE 1"/>
    <property type="match status" value="1"/>
</dbReference>
<dbReference type="InterPro" id="IPR009283">
    <property type="entry name" value="Apyrase"/>
</dbReference>
<evidence type="ECO:0000256" key="1">
    <source>
        <dbReference type="ARBA" id="ARBA00001913"/>
    </source>
</evidence>
<proteinExistence type="inferred from homology"/>
<keyword evidence="3" id="KW-0378">Hydrolase</keyword>
<reference evidence="8" key="1">
    <citation type="submission" date="2016-11" db="UniProtKB">
        <authorList>
            <consortium name="WormBaseParasite"/>
        </authorList>
    </citation>
    <scope>IDENTIFICATION</scope>
</reference>
<dbReference type="Pfam" id="PF06079">
    <property type="entry name" value="Apyrase"/>
    <property type="match status" value="1"/>
</dbReference>
<dbReference type="GO" id="GO:0004382">
    <property type="term" value="F:GDP phosphatase activity"/>
    <property type="evidence" value="ECO:0007669"/>
    <property type="project" value="TreeGrafter"/>
</dbReference>
<dbReference type="GO" id="GO:0005509">
    <property type="term" value="F:calcium ion binding"/>
    <property type="evidence" value="ECO:0007669"/>
    <property type="project" value="InterPro"/>
</dbReference>
<organism evidence="7 8">
    <name type="scientific">Meloidogyne hapla</name>
    <name type="common">Root-knot nematode worm</name>
    <dbReference type="NCBI Taxonomy" id="6305"/>
    <lineage>
        <taxon>Eukaryota</taxon>
        <taxon>Metazoa</taxon>
        <taxon>Ecdysozoa</taxon>
        <taxon>Nematoda</taxon>
        <taxon>Chromadorea</taxon>
        <taxon>Rhabditida</taxon>
        <taxon>Tylenchina</taxon>
        <taxon>Tylenchomorpha</taxon>
        <taxon>Tylenchoidea</taxon>
        <taxon>Meloidogynidae</taxon>
        <taxon>Meloidogyninae</taxon>
        <taxon>Meloidogyne</taxon>
    </lineage>
</organism>
<keyword evidence="4 6" id="KW-0106">Calcium</keyword>
<name>A0A1I8BGK2_MELHA</name>
<protein>
    <submittedName>
        <fullName evidence="8">DUF1115 domain-containing protein</fullName>
    </submittedName>
</protein>
<comment type="cofactor">
    <cofactor evidence="1 6">
        <name>Ca(2+)</name>
        <dbReference type="ChEBI" id="CHEBI:29108"/>
    </cofactor>
</comment>
<dbReference type="GO" id="GO:0045134">
    <property type="term" value="F:UDP phosphatase activity"/>
    <property type="evidence" value="ECO:0007669"/>
    <property type="project" value="TreeGrafter"/>
</dbReference>
<evidence type="ECO:0000256" key="6">
    <source>
        <dbReference type="PIRSR" id="PIRSR609283-1"/>
    </source>
</evidence>
<evidence type="ECO:0000256" key="2">
    <source>
        <dbReference type="ARBA" id="ARBA00022723"/>
    </source>
</evidence>
<keyword evidence="7" id="KW-1185">Reference proteome</keyword>
<dbReference type="GO" id="GO:0030166">
    <property type="term" value="P:proteoglycan biosynthetic process"/>
    <property type="evidence" value="ECO:0007669"/>
    <property type="project" value="TreeGrafter"/>
</dbReference>
<feature type="binding site" evidence="6">
    <location>
        <position position="229"/>
    </location>
    <ligand>
        <name>Ca(2+)</name>
        <dbReference type="ChEBI" id="CHEBI:29108"/>
    </ligand>
</feature>
<dbReference type="InterPro" id="IPR036258">
    <property type="entry name" value="Apyrase_sf"/>
</dbReference>
<dbReference type="AlphaFoldDB" id="A0A1I8BGK2"/>
<keyword evidence="2 6" id="KW-0479">Metal-binding</keyword>
<dbReference type="SUPFAM" id="SSF101887">
    <property type="entry name" value="Apyrase"/>
    <property type="match status" value="1"/>
</dbReference>
<evidence type="ECO:0000313" key="7">
    <source>
        <dbReference type="Proteomes" id="UP000095281"/>
    </source>
</evidence>
<evidence type="ECO:0000313" key="8">
    <source>
        <dbReference type="WBParaSite" id="MhA1_Contig222.frz3.gene19"/>
    </source>
</evidence>
<sequence>MTMKSKSQLCLNLESERSPELKEMKNVEWRGFVIMEERENCLKVEADIFAEKLIIEESPADKEFIKKQKPEPLLDDYISFLGLKLDIMAHKSNQAMKGERLFFWSYIDKCPNFKATKQGLTSTNKPNNNIGNLPPAEGSIKYRIAIVTDMDEDSQVNKTNTWRSLLAFGDLYFHPKKLTATVEWNSEYKEFCRYNMSKRAMEINNFTKLDEWLHLKEGDGNTTKPFKGEWMTVKDDKLYIGSTGTGE</sequence>
<evidence type="ECO:0000256" key="3">
    <source>
        <dbReference type="ARBA" id="ARBA00022801"/>
    </source>
</evidence>
<dbReference type="Gene3D" id="2.120.10.100">
    <property type="entry name" value="Apyrase"/>
    <property type="match status" value="2"/>
</dbReference>
<evidence type="ECO:0000256" key="5">
    <source>
        <dbReference type="ARBA" id="ARBA00025738"/>
    </source>
</evidence>
<dbReference type="WBParaSite" id="MhA1_Contig222.frz3.gene19">
    <property type="protein sequence ID" value="MhA1_Contig222.frz3.gene19"/>
    <property type="gene ID" value="MhA1_Contig222.frz3.gene19"/>
</dbReference>
<evidence type="ECO:0000256" key="4">
    <source>
        <dbReference type="ARBA" id="ARBA00022837"/>
    </source>
</evidence>